<dbReference type="PANTHER" id="PTHR32401">
    <property type="entry name" value="CONCANAVALIN A-LIKE LECTIN FAMILY PROTEIN"/>
    <property type="match status" value="1"/>
</dbReference>
<comment type="similarity">
    <text evidence="1">Belongs to the leguminous lectin family.</text>
</comment>
<evidence type="ECO:0000256" key="1">
    <source>
        <dbReference type="ARBA" id="ARBA00007606"/>
    </source>
</evidence>
<dbReference type="EMBL" id="JAUESC010000381">
    <property type="protein sequence ID" value="KAK0588670.1"/>
    <property type="molecule type" value="Genomic_DNA"/>
</dbReference>
<evidence type="ECO:0000259" key="4">
    <source>
        <dbReference type="Pfam" id="PF00139"/>
    </source>
</evidence>
<dbReference type="InterPro" id="IPR013320">
    <property type="entry name" value="ConA-like_dom_sf"/>
</dbReference>
<evidence type="ECO:0000256" key="2">
    <source>
        <dbReference type="ARBA" id="ARBA00022734"/>
    </source>
</evidence>
<keyword evidence="3" id="KW-0732">Signal</keyword>
<dbReference type="AlphaFoldDB" id="A0AA39VPZ7"/>
<dbReference type="InterPro" id="IPR050258">
    <property type="entry name" value="Leguminous_Lectin"/>
</dbReference>
<comment type="caution">
    <text evidence="5">The sequence shown here is derived from an EMBL/GenBank/DDBJ whole genome shotgun (WGS) entry which is preliminary data.</text>
</comment>
<evidence type="ECO:0000313" key="6">
    <source>
        <dbReference type="Proteomes" id="UP001168877"/>
    </source>
</evidence>
<evidence type="ECO:0000256" key="3">
    <source>
        <dbReference type="SAM" id="SignalP"/>
    </source>
</evidence>
<accession>A0AA39VPZ7</accession>
<feature type="signal peptide" evidence="3">
    <location>
        <begin position="1"/>
        <end position="25"/>
    </location>
</feature>
<protein>
    <recommendedName>
        <fullName evidence="4">Legume lectin domain-containing protein</fullName>
    </recommendedName>
</protein>
<proteinExistence type="inferred from homology"/>
<dbReference type="PANTHER" id="PTHR32401:SF16">
    <property type="entry name" value="CONCANAVALIN A-LIKE LECTIN FAMILY PROTEIN"/>
    <property type="match status" value="1"/>
</dbReference>
<dbReference type="Pfam" id="PF00139">
    <property type="entry name" value="Lectin_legB"/>
    <property type="match status" value="1"/>
</dbReference>
<evidence type="ECO:0000313" key="5">
    <source>
        <dbReference type="EMBL" id="KAK0588670.1"/>
    </source>
</evidence>
<dbReference type="GO" id="GO:0030246">
    <property type="term" value="F:carbohydrate binding"/>
    <property type="evidence" value="ECO:0007669"/>
    <property type="project" value="UniProtKB-KW"/>
</dbReference>
<keyword evidence="2" id="KW-0430">Lectin</keyword>
<dbReference type="Gene3D" id="2.60.120.200">
    <property type="match status" value="1"/>
</dbReference>
<feature type="domain" description="Legume lectin" evidence="4">
    <location>
        <begin position="41"/>
        <end position="198"/>
    </location>
</feature>
<keyword evidence="6" id="KW-1185">Reference proteome</keyword>
<dbReference type="Proteomes" id="UP001168877">
    <property type="component" value="Unassembled WGS sequence"/>
</dbReference>
<gene>
    <name evidence="5" type="ORF">LWI29_003957</name>
</gene>
<reference evidence="5" key="2">
    <citation type="submission" date="2023-06" db="EMBL/GenBank/DDBJ databases">
        <authorList>
            <person name="Swenson N.G."/>
            <person name="Wegrzyn J.L."/>
            <person name="Mcevoy S.L."/>
        </authorList>
    </citation>
    <scope>NUCLEOTIDE SEQUENCE</scope>
    <source>
        <strain evidence="5">NS2018</strain>
        <tissue evidence="5">Leaf</tissue>
    </source>
</reference>
<dbReference type="InterPro" id="IPR001220">
    <property type="entry name" value="Legume_lectin_dom"/>
</dbReference>
<reference evidence="5" key="1">
    <citation type="journal article" date="2022" name="Plant J.">
        <title>Strategies of tolerance reflected in two North American maple genomes.</title>
        <authorList>
            <person name="McEvoy S.L."/>
            <person name="Sezen U.U."/>
            <person name="Trouern-Trend A."/>
            <person name="McMahon S.M."/>
            <person name="Schaberg P.G."/>
            <person name="Yang J."/>
            <person name="Wegrzyn J.L."/>
            <person name="Swenson N.G."/>
        </authorList>
    </citation>
    <scope>NUCLEOTIDE SEQUENCE</scope>
    <source>
        <strain evidence="5">NS2018</strain>
    </source>
</reference>
<feature type="chain" id="PRO_5041375434" description="Legume lectin domain-containing protein" evidence="3">
    <location>
        <begin position="26"/>
        <end position="199"/>
    </location>
</feature>
<dbReference type="SUPFAM" id="SSF49899">
    <property type="entry name" value="Concanavalin A-like lectins/glucanases"/>
    <property type="match status" value="1"/>
</dbReference>
<name>A0AA39VPZ7_ACESA</name>
<organism evidence="5 6">
    <name type="scientific">Acer saccharum</name>
    <name type="common">Sugar maple</name>
    <dbReference type="NCBI Taxonomy" id="4024"/>
    <lineage>
        <taxon>Eukaryota</taxon>
        <taxon>Viridiplantae</taxon>
        <taxon>Streptophyta</taxon>
        <taxon>Embryophyta</taxon>
        <taxon>Tracheophyta</taxon>
        <taxon>Spermatophyta</taxon>
        <taxon>Magnoliopsida</taxon>
        <taxon>eudicotyledons</taxon>
        <taxon>Gunneridae</taxon>
        <taxon>Pentapetalae</taxon>
        <taxon>rosids</taxon>
        <taxon>malvids</taxon>
        <taxon>Sapindales</taxon>
        <taxon>Sapindaceae</taxon>
        <taxon>Hippocastanoideae</taxon>
        <taxon>Acereae</taxon>
        <taxon>Acer</taxon>
    </lineage>
</organism>
<sequence>MAKFSMTNYLTTVILFICGLKVLSAEPSCPVVLNSFHELPRCRSEICLYGDAMVVNGGSSIQLTSSDPSSSGRLMYKKPIKLVEGNPPTFPSYSTTIFSFSMSNKSGDGLAFFMVPKGYRFTDVGKSSFGLSKMGLHNTKFRVVVVEFDTSLDIEYGDLNGNHVGIDVDSLLSVKLCNISSENMFLNSGKKLDSWIDYC</sequence>